<evidence type="ECO:0000313" key="2">
    <source>
        <dbReference type="Proteomes" id="UP000015106"/>
    </source>
</evidence>
<keyword evidence="2" id="KW-1185">Reference proteome</keyword>
<sequence length="119" mass="13355">IELSLLSLLVKKELSCPTIRSPPGTSYTSAISSDLPPAKDDVAVPHQETNPHAIPDPHVASFLVIFLPWWWHMWLGERVDLGELVDSGNAVTEMYSENVGCPTQSCRSWSFWMLGLRRH</sequence>
<dbReference type="Proteomes" id="UP000015106">
    <property type="component" value="Chromosome 3"/>
</dbReference>
<reference evidence="1" key="2">
    <citation type="submission" date="2018-03" db="EMBL/GenBank/DDBJ databases">
        <title>The Triticum urartu genome reveals the dynamic nature of wheat genome evolution.</title>
        <authorList>
            <person name="Ling H."/>
            <person name="Ma B."/>
            <person name="Shi X."/>
            <person name="Liu H."/>
            <person name="Dong L."/>
            <person name="Sun H."/>
            <person name="Cao Y."/>
            <person name="Gao Q."/>
            <person name="Zheng S."/>
            <person name="Li Y."/>
            <person name="Yu Y."/>
            <person name="Du H."/>
            <person name="Qi M."/>
            <person name="Li Y."/>
            <person name="Yu H."/>
            <person name="Cui Y."/>
            <person name="Wang N."/>
            <person name="Chen C."/>
            <person name="Wu H."/>
            <person name="Zhao Y."/>
            <person name="Zhang J."/>
            <person name="Li Y."/>
            <person name="Zhou W."/>
            <person name="Zhang B."/>
            <person name="Hu W."/>
            <person name="Eijk M."/>
            <person name="Tang J."/>
            <person name="Witsenboer H."/>
            <person name="Zhao S."/>
            <person name="Li Z."/>
            <person name="Zhang A."/>
            <person name="Wang D."/>
            <person name="Liang C."/>
        </authorList>
    </citation>
    <scope>NUCLEOTIDE SEQUENCE [LARGE SCALE GENOMIC DNA]</scope>
    <source>
        <strain evidence="1">cv. G1812</strain>
    </source>
</reference>
<dbReference type="Gramene" id="TuG1812G0300002473.01.T01">
    <property type="protein sequence ID" value="TuG1812G0300002473.01.T01.cds297209"/>
    <property type="gene ID" value="TuG1812G0300002473.01"/>
</dbReference>
<reference evidence="1" key="3">
    <citation type="submission" date="2022-06" db="UniProtKB">
        <authorList>
            <consortium name="EnsemblPlants"/>
        </authorList>
    </citation>
    <scope>IDENTIFICATION</scope>
</reference>
<organism evidence="1 2">
    <name type="scientific">Triticum urartu</name>
    <name type="common">Red wild einkorn</name>
    <name type="synonym">Crithodium urartu</name>
    <dbReference type="NCBI Taxonomy" id="4572"/>
    <lineage>
        <taxon>Eukaryota</taxon>
        <taxon>Viridiplantae</taxon>
        <taxon>Streptophyta</taxon>
        <taxon>Embryophyta</taxon>
        <taxon>Tracheophyta</taxon>
        <taxon>Spermatophyta</taxon>
        <taxon>Magnoliopsida</taxon>
        <taxon>Liliopsida</taxon>
        <taxon>Poales</taxon>
        <taxon>Poaceae</taxon>
        <taxon>BOP clade</taxon>
        <taxon>Pooideae</taxon>
        <taxon>Triticodae</taxon>
        <taxon>Triticeae</taxon>
        <taxon>Triticinae</taxon>
        <taxon>Triticum</taxon>
    </lineage>
</organism>
<dbReference type="EnsemblPlants" id="TuG1812G0300002473.01.T01">
    <property type="protein sequence ID" value="TuG1812G0300002473.01.T01.cds297209"/>
    <property type="gene ID" value="TuG1812G0300002473.01"/>
</dbReference>
<name>A0A8R7PT70_TRIUA</name>
<protein>
    <submittedName>
        <fullName evidence="1">Uncharacterized protein</fullName>
    </submittedName>
</protein>
<dbReference type="AlphaFoldDB" id="A0A8R7PT70"/>
<evidence type="ECO:0000313" key="1">
    <source>
        <dbReference type="EnsemblPlants" id="TuG1812G0300002473.01.T01.cds297209"/>
    </source>
</evidence>
<reference evidence="2" key="1">
    <citation type="journal article" date="2013" name="Nature">
        <title>Draft genome of the wheat A-genome progenitor Triticum urartu.</title>
        <authorList>
            <person name="Ling H.Q."/>
            <person name="Zhao S."/>
            <person name="Liu D."/>
            <person name="Wang J."/>
            <person name="Sun H."/>
            <person name="Zhang C."/>
            <person name="Fan H."/>
            <person name="Li D."/>
            <person name="Dong L."/>
            <person name="Tao Y."/>
            <person name="Gao C."/>
            <person name="Wu H."/>
            <person name="Li Y."/>
            <person name="Cui Y."/>
            <person name="Guo X."/>
            <person name="Zheng S."/>
            <person name="Wang B."/>
            <person name="Yu K."/>
            <person name="Liang Q."/>
            <person name="Yang W."/>
            <person name="Lou X."/>
            <person name="Chen J."/>
            <person name="Feng M."/>
            <person name="Jian J."/>
            <person name="Zhang X."/>
            <person name="Luo G."/>
            <person name="Jiang Y."/>
            <person name="Liu J."/>
            <person name="Wang Z."/>
            <person name="Sha Y."/>
            <person name="Zhang B."/>
            <person name="Wu H."/>
            <person name="Tang D."/>
            <person name="Shen Q."/>
            <person name="Xue P."/>
            <person name="Zou S."/>
            <person name="Wang X."/>
            <person name="Liu X."/>
            <person name="Wang F."/>
            <person name="Yang Y."/>
            <person name="An X."/>
            <person name="Dong Z."/>
            <person name="Zhang K."/>
            <person name="Zhang X."/>
            <person name="Luo M.C."/>
            <person name="Dvorak J."/>
            <person name="Tong Y."/>
            <person name="Wang J."/>
            <person name="Yang H."/>
            <person name="Li Z."/>
            <person name="Wang D."/>
            <person name="Zhang A."/>
            <person name="Wang J."/>
        </authorList>
    </citation>
    <scope>NUCLEOTIDE SEQUENCE</scope>
    <source>
        <strain evidence="2">cv. G1812</strain>
    </source>
</reference>
<proteinExistence type="predicted"/>
<accession>A0A8R7PT70</accession>